<evidence type="ECO:0000256" key="7">
    <source>
        <dbReference type="SAM" id="Phobius"/>
    </source>
</evidence>
<dbReference type="EMBL" id="JADGKB010000055">
    <property type="protein sequence ID" value="KAJ3256142.1"/>
    <property type="molecule type" value="Genomic_DNA"/>
</dbReference>
<name>A0AAD5UEP0_9FUNG</name>
<keyword evidence="6 7" id="KW-0472">Membrane</keyword>
<evidence type="ECO:0000259" key="9">
    <source>
        <dbReference type="Pfam" id="PF21902"/>
    </source>
</evidence>
<dbReference type="PANTHER" id="PTHR21229">
    <property type="entry name" value="LUNG SEVEN TRANSMEMBRANE RECEPTOR"/>
    <property type="match status" value="1"/>
</dbReference>
<dbReference type="GO" id="GO:0005794">
    <property type="term" value="C:Golgi apparatus"/>
    <property type="evidence" value="ECO:0007669"/>
    <property type="project" value="TreeGrafter"/>
</dbReference>
<comment type="similarity">
    <text evidence="2">Belongs to the LU7TM family.</text>
</comment>
<accession>A0AAD5UEP0</accession>
<proteinExistence type="inferred from homology"/>
<dbReference type="GO" id="GO:0005829">
    <property type="term" value="C:cytosol"/>
    <property type="evidence" value="ECO:0007669"/>
    <property type="project" value="GOC"/>
</dbReference>
<evidence type="ECO:0000256" key="5">
    <source>
        <dbReference type="ARBA" id="ARBA00022989"/>
    </source>
</evidence>
<reference evidence="10" key="1">
    <citation type="submission" date="2020-05" db="EMBL/GenBank/DDBJ databases">
        <title>Phylogenomic resolution of chytrid fungi.</title>
        <authorList>
            <person name="Stajich J.E."/>
            <person name="Amses K."/>
            <person name="Simmons R."/>
            <person name="Seto K."/>
            <person name="Myers J."/>
            <person name="Bonds A."/>
            <person name="Quandt C.A."/>
            <person name="Barry K."/>
            <person name="Liu P."/>
            <person name="Grigoriev I."/>
            <person name="Longcore J.E."/>
            <person name="James T.Y."/>
        </authorList>
    </citation>
    <scope>NUCLEOTIDE SEQUENCE</scope>
    <source>
        <strain evidence="10">PLAUS21</strain>
    </source>
</reference>
<gene>
    <name evidence="10" type="ORF">HK103_005711</name>
</gene>
<dbReference type="Proteomes" id="UP001210925">
    <property type="component" value="Unassembled WGS sequence"/>
</dbReference>
<keyword evidence="5 7" id="KW-1133">Transmembrane helix</keyword>
<feature type="transmembrane region" description="Helical" evidence="7">
    <location>
        <begin position="181"/>
        <end position="208"/>
    </location>
</feature>
<dbReference type="InterPro" id="IPR009637">
    <property type="entry name" value="GPR107/GPR108-like"/>
</dbReference>
<protein>
    <submittedName>
        <fullName evidence="10">Uncharacterized protein</fullName>
    </submittedName>
</protein>
<keyword evidence="3 7" id="KW-0812">Transmembrane</keyword>
<evidence type="ECO:0000313" key="10">
    <source>
        <dbReference type="EMBL" id="KAJ3256142.1"/>
    </source>
</evidence>
<dbReference type="PANTHER" id="PTHR21229:SF1">
    <property type="entry name" value="GH17801P"/>
    <property type="match status" value="1"/>
</dbReference>
<sequence length="494" mass="57058">MFALLLSLIKAQSFIQYDISECIPIYGTDAFQNPGQVQVTLQPLKPNGSLALGIFPYLERNHLAFTPDPNFKDYLICNEDYIKQELCSESELGRFHIIRNSTAIQNDRIQWQMAGTLQASSAIGAKIVVQETANPRRMILKYPIKQTDFYCMYLSSNTLEDEQDYIVDFTIVNPYGYLPAIYYPALPFFAIMSGFYTFIGACWMYVSFRYWKDLLLIQHYVSLVIAFLIVEMAFNYSFFSDYNSSGRINYFLLVITVVLNAARNSISFFMLLIVSLGYGVVKPTLGEVMNTTVYLAVAHFVFGVLYGVGALISEDANSALVLISAIPLSMTMTSFYMWTMSGLSNTMNHLETRRQTIKLLMYKRLWYILMISIVAMLVIFTLNSVNLSYRNTEEWIVNQFKWRWFMVDGLLNILYFIVFSSISFLWMPTENNQRYGLEQLVEDDEFHVIHDEESPIKLRNLRESDGESTADEDILAWAEEEFKKYKNANDSEQD</sequence>
<comment type="subcellular location">
    <subcellularLocation>
        <location evidence="1">Membrane</location>
        <topology evidence="1">Multi-pass membrane protein</topology>
    </subcellularLocation>
</comment>
<organism evidence="10 11">
    <name type="scientific">Boothiomyces macroporosus</name>
    <dbReference type="NCBI Taxonomy" id="261099"/>
    <lineage>
        <taxon>Eukaryota</taxon>
        <taxon>Fungi</taxon>
        <taxon>Fungi incertae sedis</taxon>
        <taxon>Chytridiomycota</taxon>
        <taxon>Chytridiomycota incertae sedis</taxon>
        <taxon>Chytridiomycetes</taxon>
        <taxon>Rhizophydiales</taxon>
        <taxon>Terramycetaceae</taxon>
        <taxon>Boothiomyces</taxon>
    </lineage>
</organism>
<dbReference type="GO" id="GO:0016020">
    <property type="term" value="C:membrane"/>
    <property type="evidence" value="ECO:0007669"/>
    <property type="project" value="UniProtKB-SubCell"/>
</dbReference>
<evidence type="ECO:0000256" key="6">
    <source>
        <dbReference type="ARBA" id="ARBA00023136"/>
    </source>
</evidence>
<feature type="domain" description="PTM1-like N-terminal" evidence="9">
    <location>
        <begin position="49"/>
        <end position="169"/>
    </location>
</feature>
<evidence type="ECO:0000256" key="4">
    <source>
        <dbReference type="ARBA" id="ARBA00022729"/>
    </source>
</evidence>
<dbReference type="AlphaFoldDB" id="A0AAD5UEP0"/>
<evidence type="ECO:0000256" key="2">
    <source>
        <dbReference type="ARBA" id="ARBA00007883"/>
    </source>
</evidence>
<dbReference type="InterPro" id="IPR053937">
    <property type="entry name" value="GOST_TM"/>
</dbReference>
<feature type="transmembrane region" description="Helical" evidence="7">
    <location>
        <begin position="250"/>
        <end position="281"/>
    </location>
</feature>
<evidence type="ECO:0000256" key="3">
    <source>
        <dbReference type="ARBA" id="ARBA00022692"/>
    </source>
</evidence>
<feature type="transmembrane region" description="Helical" evidence="7">
    <location>
        <begin position="293"/>
        <end position="313"/>
    </location>
</feature>
<feature type="transmembrane region" description="Helical" evidence="7">
    <location>
        <begin position="319"/>
        <end position="343"/>
    </location>
</feature>
<keyword evidence="4" id="KW-0732">Signal</keyword>
<dbReference type="Pfam" id="PF21902">
    <property type="entry name" value="PTM1-like_N"/>
    <property type="match status" value="1"/>
</dbReference>
<feature type="transmembrane region" description="Helical" evidence="7">
    <location>
        <begin position="364"/>
        <end position="382"/>
    </location>
</feature>
<evidence type="ECO:0000259" key="8">
    <source>
        <dbReference type="Pfam" id="PF06814"/>
    </source>
</evidence>
<feature type="transmembrane region" description="Helical" evidence="7">
    <location>
        <begin position="220"/>
        <end position="238"/>
    </location>
</feature>
<evidence type="ECO:0000256" key="1">
    <source>
        <dbReference type="ARBA" id="ARBA00004141"/>
    </source>
</evidence>
<dbReference type="Pfam" id="PF06814">
    <property type="entry name" value="GOST_TM"/>
    <property type="match status" value="1"/>
</dbReference>
<evidence type="ECO:0000313" key="11">
    <source>
        <dbReference type="Proteomes" id="UP001210925"/>
    </source>
</evidence>
<feature type="domain" description="GOST seven transmembrane" evidence="8">
    <location>
        <begin position="184"/>
        <end position="433"/>
    </location>
</feature>
<feature type="transmembrane region" description="Helical" evidence="7">
    <location>
        <begin position="402"/>
        <end position="426"/>
    </location>
</feature>
<dbReference type="InterPro" id="IPR053938">
    <property type="entry name" value="PTM1-like_N"/>
</dbReference>
<comment type="caution">
    <text evidence="10">The sequence shown here is derived from an EMBL/GenBank/DDBJ whole genome shotgun (WGS) entry which is preliminary data.</text>
</comment>
<dbReference type="GO" id="GO:0042147">
    <property type="term" value="P:retrograde transport, endosome to Golgi"/>
    <property type="evidence" value="ECO:0007669"/>
    <property type="project" value="TreeGrafter"/>
</dbReference>
<keyword evidence="11" id="KW-1185">Reference proteome</keyword>